<feature type="transmembrane region" description="Helical" evidence="1">
    <location>
        <begin position="28"/>
        <end position="50"/>
    </location>
</feature>
<evidence type="ECO:0000313" key="2">
    <source>
        <dbReference type="EMBL" id="SFE02299.1"/>
    </source>
</evidence>
<protein>
    <submittedName>
        <fullName evidence="2">Uncharacterized protein</fullName>
    </submittedName>
</protein>
<dbReference type="Proteomes" id="UP000199474">
    <property type="component" value="Unassembled WGS sequence"/>
</dbReference>
<keyword evidence="1" id="KW-1133">Transmembrane helix</keyword>
<dbReference type="AlphaFoldDB" id="A0A1I1X4L0"/>
<feature type="transmembrane region" description="Helical" evidence="1">
    <location>
        <begin position="56"/>
        <end position="77"/>
    </location>
</feature>
<keyword evidence="3" id="KW-1185">Reference proteome</keyword>
<organism evidence="2 3">
    <name type="scientific">Lentibacillus persicus</name>
    <dbReference type="NCBI Taxonomy" id="640948"/>
    <lineage>
        <taxon>Bacteria</taxon>
        <taxon>Bacillati</taxon>
        <taxon>Bacillota</taxon>
        <taxon>Bacilli</taxon>
        <taxon>Bacillales</taxon>
        <taxon>Bacillaceae</taxon>
        <taxon>Lentibacillus</taxon>
    </lineage>
</organism>
<keyword evidence="1" id="KW-0812">Transmembrane</keyword>
<reference evidence="3" key="1">
    <citation type="submission" date="2016-10" db="EMBL/GenBank/DDBJ databases">
        <authorList>
            <person name="Varghese N."/>
            <person name="Submissions S."/>
        </authorList>
    </citation>
    <scope>NUCLEOTIDE SEQUENCE [LARGE SCALE GENOMIC DNA]</scope>
    <source>
        <strain evidence="3">DSM 22530</strain>
    </source>
</reference>
<accession>A0A1I1X4L0</accession>
<keyword evidence="1" id="KW-0472">Membrane</keyword>
<gene>
    <name evidence="2" type="ORF">SAMN05216238_107101</name>
</gene>
<evidence type="ECO:0000313" key="3">
    <source>
        <dbReference type="Proteomes" id="UP000199474"/>
    </source>
</evidence>
<dbReference type="EMBL" id="FOMR01000007">
    <property type="protein sequence ID" value="SFE02299.1"/>
    <property type="molecule type" value="Genomic_DNA"/>
</dbReference>
<name>A0A1I1X4L0_9BACI</name>
<sequence>MAITLMFMVLGTVTPFIFLYLKKKSLAAVQTILLIGMWLYFIQVMFMSVVPGAFSITWLMFYASLFLSAVGWVMFIINMVNTSETYRGLTGKRI</sequence>
<dbReference type="RefSeq" id="WP_090085267.1">
    <property type="nucleotide sequence ID" value="NZ_FOMR01000007.1"/>
</dbReference>
<proteinExistence type="predicted"/>
<feature type="transmembrane region" description="Helical" evidence="1">
    <location>
        <begin position="6"/>
        <end position="21"/>
    </location>
</feature>
<dbReference type="STRING" id="640948.SAMN05216238_107101"/>
<dbReference type="OrthoDB" id="2967728at2"/>
<evidence type="ECO:0000256" key="1">
    <source>
        <dbReference type="SAM" id="Phobius"/>
    </source>
</evidence>